<dbReference type="Proteomes" id="UP000317573">
    <property type="component" value="Unassembled WGS sequence"/>
</dbReference>
<evidence type="ECO:0000313" key="2">
    <source>
        <dbReference type="Proteomes" id="UP000317573"/>
    </source>
</evidence>
<dbReference type="AlphaFoldDB" id="A0A562DJL7"/>
<evidence type="ECO:0000313" key="1">
    <source>
        <dbReference type="EMBL" id="TWH09757.1"/>
    </source>
</evidence>
<name>A0A562DJL7_RHORH</name>
<organism evidence="1 2">
    <name type="scientific">Rhodococcus rhodochrous J45</name>
    <dbReference type="NCBI Taxonomy" id="935266"/>
    <lineage>
        <taxon>Bacteria</taxon>
        <taxon>Bacillati</taxon>
        <taxon>Actinomycetota</taxon>
        <taxon>Actinomycetes</taxon>
        <taxon>Mycobacteriales</taxon>
        <taxon>Nocardiaceae</taxon>
        <taxon>Rhodococcus</taxon>
    </lineage>
</organism>
<dbReference type="GO" id="GO:0016301">
    <property type="term" value="F:kinase activity"/>
    <property type="evidence" value="ECO:0007669"/>
    <property type="project" value="UniProtKB-KW"/>
</dbReference>
<dbReference type="RefSeq" id="WP_016694725.1">
    <property type="nucleotide sequence ID" value="NZ_VLJT01000050.1"/>
</dbReference>
<dbReference type="Gene3D" id="3.40.50.300">
    <property type="entry name" value="P-loop containing nucleotide triphosphate hydrolases"/>
    <property type="match status" value="1"/>
</dbReference>
<reference evidence="1 2" key="1">
    <citation type="submission" date="2019-07" db="EMBL/GenBank/DDBJ databases">
        <title>Genome sequencing of lignin-degrading bacterial isolates.</title>
        <authorList>
            <person name="Gladden J."/>
        </authorList>
    </citation>
    <scope>NUCLEOTIDE SEQUENCE [LARGE SCALE GENOMIC DNA]</scope>
    <source>
        <strain evidence="1 2">J45</strain>
    </source>
</reference>
<dbReference type="PANTHER" id="PTHR37816:SF1">
    <property type="entry name" value="TOXIN"/>
    <property type="match status" value="1"/>
</dbReference>
<dbReference type="InterPro" id="IPR052922">
    <property type="entry name" value="Cytidylate_Kinase-2"/>
</dbReference>
<dbReference type="EMBL" id="VLJT01000050">
    <property type="protein sequence ID" value="TWH09757.1"/>
    <property type="molecule type" value="Genomic_DNA"/>
</dbReference>
<dbReference type="PANTHER" id="PTHR37816">
    <property type="entry name" value="YALI0E33011P"/>
    <property type="match status" value="1"/>
</dbReference>
<comment type="caution">
    <text evidence="1">The sequence shown here is derived from an EMBL/GenBank/DDBJ whole genome shotgun (WGS) entry which is preliminary data.</text>
</comment>
<accession>A0A562DJL7</accession>
<proteinExistence type="predicted"/>
<dbReference type="SUPFAM" id="SSF52540">
    <property type="entry name" value="P-loop containing nucleoside triphosphate hydrolases"/>
    <property type="match status" value="1"/>
</dbReference>
<gene>
    <name evidence="1" type="ORF">L618_000500000770</name>
</gene>
<sequence length="196" mass="22695">MRLLDSSVPLPVRPRRVLVAGTSGSGKTTLAARIGEFLDLPHVEIDGLHHGPNWTPRPSFREDVEAFTAQARWVTEWQYTVVRPLLVERADLMVWLDLPRSTVMRQVVWRTLRRRVRREELWNGNVEPPLHTFFRDRDHIVRWAWRTHGGYCDRVLTALAEHPDLPVVRLTSRREVDAWAALLASRPPTGEFETDG</sequence>
<keyword evidence="1" id="KW-0418">Kinase</keyword>
<keyword evidence="1" id="KW-0808">Transferase</keyword>
<dbReference type="InterPro" id="IPR027417">
    <property type="entry name" value="P-loop_NTPase"/>
</dbReference>
<protein>
    <submittedName>
        <fullName evidence="1">Adenylate kinase family enzyme</fullName>
    </submittedName>
</protein>